<evidence type="ECO:0000259" key="6">
    <source>
        <dbReference type="Pfam" id="PF17137"/>
    </source>
</evidence>
<dbReference type="Gene3D" id="3.20.20.80">
    <property type="entry name" value="Glycosidases"/>
    <property type="match status" value="1"/>
</dbReference>
<dbReference type="Pfam" id="PF01055">
    <property type="entry name" value="Glyco_hydro_31_2nd"/>
    <property type="match status" value="1"/>
</dbReference>
<dbReference type="SUPFAM" id="SSF51011">
    <property type="entry name" value="Glycosyl hydrolase domain"/>
    <property type="match status" value="1"/>
</dbReference>
<evidence type="ECO:0000259" key="4">
    <source>
        <dbReference type="Pfam" id="PF01055"/>
    </source>
</evidence>
<keyword evidence="2" id="KW-0378">Hydrolase</keyword>
<dbReference type="CDD" id="cd14752">
    <property type="entry name" value="GH31_N"/>
    <property type="match status" value="1"/>
</dbReference>
<comment type="caution">
    <text evidence="8">The sequence shown here is derived from an EMBL/GenBank/DDBJ whole genome shotgun (WGS) entry which is preliminary data.</text>
</comment>
<accession>A0A3E0UL90</accession>
<feature type="domain" description="Glycosyl hydrolase family 31 C-terminal" evidence="7">
    <location>
        <begin position="574"/>
        <end position="658"/>
    </location>
</feature>
<dbReference type="InterPro" id="IPR025887">
    <property type="entry name" value="Glyco_hydro_31_N_dom"/>
</dbReference>
<dbReference type="Pfam" id="PF17137">
    <property type="entry name" value="DUF5110"/>
    <property type="match status" value="1"/>
</dbReference>
<gene>
    <name evidence="8" type="ORF">DXX92_14915</name>
</gene>
<evidence type="ECO:0000256" key="1">
    <source>
        <dbReference type="ARBA" id="ARBA00007806"/>
    </source>
</evidence>
<dbReference type="InterPro" id="IPR017853">
    <property type="entry name" value="GH"/>
</dbReference>
<evidence type="ECO:0000259" key="7">
    <source>
        <dbReference type="Pfam" id="PF21365"/>
    </source>
</evidence>
<feature type="domain" description="DUF5110" evidence="6">
    <location>
        <begin position="679"/>
        <end position="750"/>
    </location>
</feature>
<comment type="similarity">
    <text evidence="1 2">Belongs to the glycosyl hydrolase 31 family.</text>
</comment>
<organism evidence="8 9">
    <name type="scientific">Thalassotalea euphylliae</name>
    <dbReference type="NCBI Taxonomy" id="1655234"/>
    <lineage>
        <taxon>Bacteria</taxon>
        <taxon>Pseudomonadati</taxon>
        <taxon>Pseudomonadota</taxon>
        <taxon>Gammaproteobacteria</taxon>
        <taxon>Alteromonadales</taxon>
        <taxon>Colwelliaceae</taxon>
        <taxon>Thalassotalea</taxon>
    </lineage>
</organism>
<dbReference type="InterPro" id="IPR013780">
    <property type="entry name" value="Glyco_hydro_b"/>
</dbReference>
<proteinExistence type="inferred from homology"/>
<dbReference type="PANTHER" id="PTHR43863">
    <property type="entry name" value="HYDROLASE, PUTATIVE (AFU_ORTHOLOGUE AFUA_1G03140)-RELATED"/>
    <property type="match status" value="1"/>
</dbReference>
<name>A0A3E0UL90_9GAMM</name>
<dbReference type="GO" id="GO:0005975">
    <property type="term" value="P:carbohydrate metabolic process"/>
    <property type="evidence" value="ECO:0007669"/>
    <property type="project" value="InterPro"/>
</dbReference>
<dbReference type="Gene3D" id="2.60.40.1180">
    <property type="entry name" value="Golgi alpha-mannosidase II"/>
    <property type="match status" value="2"/>
</dbReference>
<dbReference type="GO" id="GO:0004553">
    <property type="term" value="F:hydrolase activity, hydrolyzing O-glycosyl compounds"/>
    <property type="evidence" value="ECO:0007669"/>
    <property type="project" value="InterPro"/>
</dbReference>
<dbReference type="PANTHER" id="PTHR43863:SF2">
    <property type="entry name" value="MALTASE-GLUCOAMYLASE"/>
    <property type="match status" value="1"/>
</dbReference>
<dbReference type="InterPro" id="IPR048395">
    <property type="entry name" value="Glyco_hydro_31_C"/>
</dbReference>
<dbReference type="AlphaFoldDB" id="A0A3E0UL90"/>
<dbReference type="RefSeq" id="WP_116001170.1">
    <property type="nucleotide sequence ID" value="NZ_QUOV01000001.1"/>
</dbReference>
<evidence type="ECO:0000256" key="3">
    <source>
        <dbReference type="SAM" id="SignalP"/>
    </source>
</evidence>
<dbReference type="OrthoDB" id="176168at2"/>
<dbReference type="InterPro" id="IPR000322">
    <property type="entry name" value="Glyco_hydro_31_TIM"/>
</dbReference>
<dbReference type="Pfam" id="PF13802">
    <property type="entry name" value="Gal_mutarotas_2"/>
    <property type="match status" value="1"/>
</dbReference>
<dbReference type="InterPro" id="IPR011013">
    <property type="entry name" value="Gal_mutarotase_sf_dom"/>
</dbReference>
<dbReference type="Proteomes" id="UP000256999">
    <property type="component" value="Unassembled WGS sequence"/>
</dbReference>
<feature type="signal peptide" evidence="3">
    <location>
        <begin position="1"/>
        <end position="18"/>
    </location>
</feature>
<feature type="domain" description="Glycoside hydrolase family 31 TIM barrel" evidence="4">
    <location>
        <begin position="241"/>
        <end position="566"/>
    </location>
</feature>
<dbReference type="Gene3D" id="2.60.40.1760">
    <property type="entry name" value="glycosyl hydrolase (family 31)"/>
    <property type="match status" value="1"/>
</dbReference>
<dbReference type="InterPro" id="IPR033403">
    <property type="entry name" value="DUF5110"/>
</dbReference>
<evidence type="ECO:0000313" key="8">
    <source>
        <dbReference type="EMBL" id="REL36502.1"/>
    </source>
</evidence>
<keyword evidence="3" id="KW-0732">Signal</keyword>
<keyword evidence="2" id="KW-0326">Glycosidase</keyword>
<feature type="domain" description="Glycoside hydrolase family 31 N-terminal" evidence="5">
    <location>
        <begin position="41"/>
        <end position="198"/>
    </location>
</feature>
<dbReference type="SUPFAM" id="SSF74650">
    <property type="entry name" value="Galactose mutarotase-like"/>
    <property type="match status" value="1"/>
</dbReference>
<dbReference type="EMBL" id="QUOV01000001">
    <property type="protein sequence ID" value="REL36502.1"/>
    <property type="molecule type" value="Genomic_DNA"/>
</dbReference>
<dbReference type="InterPro" id="IPR051816">
    <property type="entry name" value="Glycosyl_Hydrolase_31"/>
</dbReference>
<evidence type="ECO:0000259" key="5">
    <source>
        <dbReference type="Pfam" id="PF13802"/>
    </source>
</evidence>
<dbReference type="Pfam" id="PF21365">
    <property type="entry name" value="Glyco_hydro_31_3rd"/>
    <property type="match status" value="1"/>
</dbReference>
<dbReference type="SUPFAM" id="SSF51445">
    <property type="entry name" value="(Trans)glycosidases"/>
    <property type="match status" value="1"/>
</dbReference>
<evidence type="ECO:0000313" key="9">
    <source>
        <dbReference type="Proteomes" id="UP000256999"/>
    </source>
</evidence>
<evidence type="ECO:0000256" key="2">
    <source>
        <dbReference type="RuleBase" id="RU361185"/>
    </source>
</evidence>
<protein>
    <submittedName>
        <fullName evidence="8">DUF5110 domain-containing protein</fullName>
    </submittedName>
</protein>
<dbReference type="GO" id="GO:0030246">
    <property type="term" value="F:carbohydrate binding"/>
    <property type="evidence" value="ECO:0007669"/>
    <property type="project" value="InterPro"/>
</dbReference>
<reference evidence="8 9" key="1">
    <citation type="submission" date="2018-08" db="EMBL/GenBank/DDBJ databases">
        <title>Thalassotalea euphylliae genome.</title>
        <authorList>
            <person name="Summers S."/>
            <person name="Rice S.A."/>
            <person name="Freckelton M.L."/>
            <person name="Nedved B.T."/>
            <person name="Hadfield M.G."/>
        </authorList>
    </citation>
    <scope>NUCLEOTIDE SEQUENCE [LARGE SCALE GENOMIC DNA]</scope>
    <source>
        <strain evidence="8 9">H2</strain>
    </source>
</reference>
<feature type="chain" id="PRO_5017540903" evidence="3">
    <location>
        <begin position="19"/>
        <end position="808"/>
    </location>
</feature>
<sequence>MRYLITGLLVLSSSSFMASASYIEHAVKEHSVHILGDEASFTLTAYQHNAIEAVFASEHHRELASYAIAPNAKGSAFQVTETPSNLQVTNGAITAIVDKTSLTIRYQRDGQPLLTQTDFTSQPAGISFSFAIDEQEKLIGGGQRVLGMDRRGHKLPLYNKAHYGYTTESSQMYYSLPAVLSSKKYMLLFDNSATGELDLDSNATNTVKLSAVGGRASYIVVADNSYPALLKNYVELTGKQPLPPRWSLGNFASRFGYHDQLEVYDVVERFKQEDMPLDALVLDLYWFGKDIKGHMGNLAWDRTAFPTPEKMIADLSADGVNTVVITEPFILSTSNRWLEAVENQALALNSAGEPYRFDFYFGNTGLVDVFNEQGTQWFNQAYERLAEQGVTGWWGDLGEPEVHPDDILHTLADGSQVRGDNVHNVYGHKWAEMVYQKSLELAPNQRPMVMMRSGFLGSQRYGMIPWTGDVSRSWGGLKPQVELSLQMSLFGLAYTHSDLGGFAGGETFDAEMYTRWLQYGVFQPVYRPHAQEHIAPEPVFHDEETKRIVREFIKLRYRLLPYNYTLAFENTTTGMPLMRPLMFENEQDLSLIDEQNTYLWGDAFLVTPVTQAGTAQVDVNFPDGVWFDYFTGQMVMGGEVKAYPVSLSSLPVFVRAGSFVPTTADIENTKAYNPNQFNLNYYYHDSIANSTGQLYQDDGISQNSLAHKAYQLWQFEATNNSDQLAIDFGQSGNGFTGLATSQAVELVVHHLPHNPKEVLWANKKLPLLHSKRAYSLASAGAFWDADTQKLQVKLALNKSQQQLVIKKH</sequence>